<sequence length="51" mass="5787">MPATITVLCYITEYHKNSAHNLSIADTLGIIRSRSLDSSLKIFLKGFRENF</sequence>
<organism evidence="1 2">
    <name type="scientific">Dentiscutata heterogama</name>
    <dbReference type="NCBI Taxonomy" id="1316150"/>
    <lineage>
        <taxon>Eukaryota</taxon>
        <taxon>Fungi</taxon>
        <taxon>Fungi incertae sedis</taxon>
        <taxon>Mucoromycota</taxon>
        <taxon>Glomeromycotina</taxon>
        <taxon>Glomeromycetes</taxon>
        <taxon>Diversisporales</taxon>
        <taxon>Gigasporaceae</taxon>
        <taxon>Dentiscutata</taxon>
    </lineage>
</organism>
<comment type="caution">
    <text evidence="1">The sequence shown here is derived from an EMBL/GenBank/DDBJ whole genome shotgun (WGS) entry which is preliminary data.</text>
</comment>
<proteinExistence type="predicted"/>
<evidence type="ECO:0000313" key="2">
    <source>
        <dbReference type="Proteomes" id="UP000789702"/>
    </source>
</evidence>
<keyword evidence="2" id="KW-1185">Reference proteome</keyword>
<dbReference type="EMBL" id="CAJVPU010059326">
    <property type="protein sequence ID" value="CAG8775147.1"/>
    <property type="molecule type" value="Genomic_DNA"/>
</dbReference>
<feature type="non-terminal residue" evidence="1">
    <location>
        <position position="51"/>
    </location>
</feature>
<name>A0ACA9R363_9GLOM</name>
<evidence type="ECO:0000313" key="1">
    <source>
        <dbReference type="EMBL" id="CAG8775147.1"/>
    </source>
</evidence>
<reference evidence="1" key="1">
    <citation type="submission" date="2021-06" db="EMBL/GenBank/DDBJ databases">
        <authorList>
            <person name="Kallberg Y."/>
            <person name="Tangrot J."/>
            <person name="Rosling A."/>
        </authorList>
    </citation>
    <scope>NUCLEOTIDE SEQUENCE</scope>
    <source>
        <strain evidence="1">IL203A</strain>
    </source>
</reference>
<accession>A0ACA9R363</accession>
<dbReference type="Proteomes" id="UP000789702">
    <property type="component" value="Unassembled WGS sequence"/>
</dbReference>
<protein>
    <submittedName>
        <fullName evidence="1">11049_t:CDS:1</fullName>
    </submittedName>
</protein>
<gene>
    <name evidence="1" type="ORF">DHETER_LOCUS16070</name>
</gene>